<evidence type="ECO:0000313" key="2">
    <source>
        <dbReference type="EMBL" id="PVD32969.1"/>
    </source>
</evidence>
<organism evidence="2 3">
    <name type="scientific">Pomacea canaliculata</name>
    <name type="common">Golden apple snail</name>
    <dbReference type="NCBI Taxonomy" id="400727"/>
    <lineage>
        <taxon>Eukaryota</taxon>
        <taxon>Metazoa</taxon>
        <taxon>Spiralia</taxon>
        <taxon>Lophotrochozoa</taxon>
        <taxon>Mollusca</taxon>
        <taxon>Gastropoda</taxon>
        <taxon>Caenogastropoda</taxon>
        <taxon>Architaenioglossa</taxon>
        <taxon>Ampullarioidea</taxon>
        <taxon>Ampullariidae</taxon>
        <taxon>Pomacea</taxon>
    </lineage>
</organism>
<feature type="region of interest" description="Disordered" evidence="1">
    <location>
        <begin position="1"/>
        <end position="125"/>
    </location>
</feature>
<dbReference type="AlphaFoldDB" id="A0A2T7PHS3"/>
<reference evidence="2 3" key="1">
    <citation type="submission" date="2018-04" db="EMBL/GenBank/DDBJ databases">
        <title>The genome of golden apple snail Pomacea canaliculata provides insight into stress tolerance and invasive adaptation.</title>
        <authorList>
            <person name="Liu C."/>
            <person name="Liu B."/>
            <person name="Ren Y."/>
            <person name="Zhang Y."/>
            <person name="Wang H."/>
            <person name="Li S."/>
            <person name="Jiang F."/>
            <person name="Yin L."/>
            <person name="Zhang G."/>
            <person name="Qian W."/>
            <person name="Fan W."/>
        </authorList>
    </citation>
    <scope>NUCLEOTIDE SEQUENCE [LARGE SCALE GENOMIC DNA]</scope>
    <source>
        <strain evidence="2">SZHN2017</strain>
        <tissue evidence="2">Muscle</tissue>
    </source>
</reference>
<name>A0A2T7PHS3_POMCA</name>
<gene>
    <name evidence="2" type="ORF">C0Q70_08417</name>
</gene>
<accession>A0A2T7PHS3</accession>
<comment type="caution">
    <text evidence="2">The sequence shown here is derived from an EMBL/GenBank/DDBJ whole genome shotgun (WGS) entry which is preliminary data.</text>
</comment>
<sequence>MFMTEGEEPARLQKRGVPSNTIFRPPPPVIQSPQPKRTHENSRVFPQPGDTNVFVHVEQPPRPGHPPPRPGQQPPRPGQQPHRPGQGPWAGNSKTHAPGAPKGNKPNTQGTGRGCSCREKSCPSHPCKQGGVLELLVQAAKFKRLPNHPMRNRLAQPMKGRLKRGSFIHQARILERKHQDILEHDPREIPLCRTNPAWNETAFPLIHCSIPGVGKKDSQDGAVKKSCTMEYIHKISGLTCSLTGQLNKP</sequence>
<protein>
    <submittedName>
        <fullName evidence="2">Uncharacterized protein</fullName>
    </submittedName>
</protein>
<keyword evidence="3" id="KW-1185">Reference proteome</keyword>
<dbReference type="Proteomes" id="UP000245119">
    <property type="component" value="Linkage Group LG4"/>
</dbReference>
<evidence type="ECO:0000313" key="3">
    <source>
        <dbReference type="Proteomes" id="UP000245119"/>
    </source>
</evidence>
<feature type="compositionally biased region" description="Pro residues" evidence="1">
    <location>
        <begin position="60"/>
        <end position="78"/>
    </location>
</feature>
<dbReference type="EMBL" id="PZQS01000004">
    <property type="protein sequence ID" value="PVD32969.1"/>
    <property type="molecule type" value="Genomic_DNA"/>
</dbReference>
<evidence type="ECO:0000256" key="1">
    <source>
        <dbReference type="SAM" id="MobiDB-lite"/>
    </source>
</evidence>
<proteinExistence type="predicted"/>